<reference evidence="7" key="1">
    <citation type="submission" date="2020-11" db="EMBL/GenBank/DDBJ databases">
        <authorList>
            <consortium name="DOE Joint Genome Institute"/>
            <person name="Ahrendt S."/>
            <person name="Riley R."/>
            <person name="Andreopoulos W."/>
            <person name="Labutti K."/>
            <person name="Pangilinan J."/>
            <person name="Ruiz-Duenas F.J."/>
            <person name="Barrasa J.M."/>
            <person name="Sanchez-Garcia M."/>
            <person name="Camarero S."/>
            <person name="Miyauchi S."/>
            <person name="Serrano A."/>
            <person name="Linde D."/>
            <person name="Babiker R."/>
            <person name="Drula E."/>
            <person name="Ayuso-Fernandez I."/>
            <person name="Pacheco R."/>
            <person name="Padilla G."/>
            <person name="Ferreira P."/>
            <person name="Barriuso J."/>
            <person name="Kellner H."/>
            <person name="Castanera R."/>
            <person name="Alfaro M."/>
            <person name="Ramirez L."/>
            <person name="Pisabarro A.G."/>
            <person name="Kuo A."/>
            <person name="Tritt A."/>
            <person name="Lipzen A."/>
            <person name="He G."/>
            <person name="Yan M."/>
            <person name="Ng V."/>
            <person name="Cullen D."/>
            <person name="Martin F."/>
            <person name="Rosso M.-N."/>
            <person name="Henrissat B."/>
            <person name="Hibbett D."/>
            <person name="Martinez A.T."/>
            <person name="Grigoriev I.V."/>
        </authorList>
    </citation>
    <scope>NUCLEOTIDE SEQUENCE</scope>
    <source>
        <strain evidence="7">CBS 247.69</strain>
    </source>
</reference>
<dbReference type="SMART" id="SM00212">
    <property type="entry name" value="UBCc"/>
    <property type="match status" value="1"/>
</dbReference>
<evidence type="ECO:0000313" key="7">
    <source>
        <dbReference type="EMBL" id="KAF9461192.1"/>
    </source>
</evidence>
<keyword evidence="5" id="KW-0067">ATP-binding</keyword>
<evidence type="ECO:0000256" key="1">
    <source>
        <dbReference type="ARBA" id="ARBA00012486"/>
    </source>
</evidence>
<evidence type="ECO:0000259" key="6">
    <source>
        <dbReference type="PROSITE" id="PS50127"/>
    </source>
</evidence>
<dbReference type="AlphaFoldDB" id="A0A9P5Y0H9"/>
<proteinExistence type="predicted"/>
<keyword evidence="2" id="KW-0808">Transferase</keyword>
<organism evidence="7 8">
    <name type="scientific">Collybia nuda</name>
    <dbReference type="NCBI Taxonomy" id="64659"/>
    <lineage>
        <taxon>Eukaryota</taxon>
        <taxon>Fungi</taxon>
        <taxon>Dikarya</taxon>
        <taxon>Basidiomycota</taxon>
        <taxon>Agaricomycotina</taxon>
        <taxon>Agaricomycetes</taxon>
        <taxon>Agaricomycetidae</taxon>
        <taxon>Agaricales</taxon>
        <taxon>Tricholomatineae</taxon>
        <taxon>Clitocybaceae</taxon>
        <taxon>Collybia</taxon>
    </lineage>
</organism>
<evidence type="ECO:0000256" key="5">
    <source>
        <dbReference type="ARBA" id="ARBA00022840"/>
    </source>
</evidence>
<evidence type="ECO:0000256" key="3">
    <source>
        <dbReference type="ARBA" id="ARBA00022741"/>
    </source>
</evidence>
<dbReference type="SUPFAM" id="SSF54495">
    <property type="entry name" value="UBC-like"/>
    <property type="match status" value="1"/>
</dbReference>
<dbReference type="InterPro" id="IPR000608">
    <property type="entry name" value="UBC"/>
</dbReference>
<comment type="caution">
    <text evidence="7">The sequence shown here is derived from an EMBL/GenBank/DDBJ whole genome shotgun (WGS) entry which is preliminary data.</text>
</comment>
<evidence type="ECO:0000256" key="2">
    <source>
        <dbReference type="ARBA" id="ARBA00022679"/>
    </source>
</evidence>
<dbReference type="PROSITE" id="PS50127">
    <property type="entry name" value="UBC_2"/>
    <property type="match status" value="1"/>
</dbReference>
<evidence type="ECO:0000256" key="4">
    <source>
        <dbReference type="ARBA" id="ARBA00022786"/>
    </source>
</evidence>
<dbReference type="FunFam" id="3.10.110.10:FF:000060">
    <property type="entry name" value="Ubiquitin conjugating enzyme (UbcB)"/>
    <property type="match status" value="1"/>
</dbReference>
<dbReference type="Proteomes" id="UP000807353">
    <property type="component" value="Unassembled WGS sequence"/>
</dbReference>
<accession>A0A9P5Y0H9</accession>
<dbReference type="InterPro" id="IPR016135">
    <property type="entry name" value="UBQ-conjugating_enzyme/RWD"/>
</dbReference>
<name>A0A9P5Y0H9_9AGAR</name>
<dbReference type="OrthoDB" id="7851174at2759"/>
<evidence type="ECO:0000313" key="8">
    <source>
        <dbReference type="Proteomes" id="UP000807353"/>
    </source>
</evidence>
<dbReference type="EC" id="2.3.2.23" evidence="1"/>
<protein>
    <recommendedName>
        <fullName evidence="1">E2 ubiquitin-conjugating enzyme</fullName>
        <ecNumber evidence="1">2.3.2.23</ecNumber>
    </recommendedName>
</protein>
<dbReference type="GO" id="GO:0061631">
    <property type="term" value="F:ubiquitin conjugating enzyme activity"/>
    <property type="evidence" value="ECO:0007669"/>
    <property type="project" value="UniProtKB-EC"/>
</dbReference>
<dbReference type="PANTHER" id="PTHR24068">
    <property type="entry name" value="UBIQUITIN-CONJUGATING ENZYME E2"/>
    <property type="match status" value="1"/>
</dbReference>
<dbReference type="GO" id="GO:0005524">
    <property type="term" value="F:ATP binding"/>
    <property type="evidence" value="ECO:0007669"/>
    <property type="project" value="UniProtKB-KW"/>
</dbReference>
<keyword evidence="3" id="KW-0547">Nucleotide-binding</keyword>
<dbReference type="Pfam" id="PF00179">
    <property type="entry name" value="UQ_con"/>
    <property type="match status" value="1"/>
</dbReference>
<feature type="domain" description="UBC core" evidence="6">
    <location>
        <begin position="9"/>
        <end position="155"/>
    </location>
</feature>
<sequence>MPPGVSSPMTIKRIHREIADLKKEDLGPIVLGPSEDDLYLWKGSIPGPEGSVYEGGVYIFEVNLPLDYPFSAPHVTFKTRIYHMNISEQGNICIDILKHNWSPALSLFKVMLSLSSLLTDLNPKDPLVPAIATQFVRNRKTHDSTARQWTEMFARPKPPPSVNREKSDITFHKL</sequence>
<keyword evidence="4" id="KW-0833">Ubl conjugation pathway</keyword>
<gene>
    <name evidence="7" type="ORF">BDZ94DRAFT_1264206</name>
</gene>
<dbReference type="Gene3D" id="3.10.110.10">
    <property type="entry name" value="Ubiquitin Conjugating Enzyme"/>
    <property type="match status" value="1"/>
</dbReference>
<dbReference type="EMBL" id="MU150287">
    <property type="protein sequence ID" value="KAF9461192.1"/>
    <property type="molecule type" value="Genomic_DNA"/>
</dbReference>
<keyword evidence="8" id="KW-1185">Reference proteome</keyword>